<dbReference type="EMBL" id="CP035491">
    <property type="protein sequence ID" value="QAY72764.1"/>
    <property type="molecule type" value="Genomic_DNA"/>
</dbReference>
<evidence type="ECO:0000256" key="1">
    <source>
        <dbReference type="SAM" id="MobiDB-lite"/>
    </source>
</evidence>
<keyword evidence="2" id="KW-0732">Signal</keyword>
<feature type="region of interest" description="Disordered" evidence="1">
    <location>
        <begin position="131"/>
        <end position="184"/>
    </location>
</feature>
<feature type="compositionally biased region" description="Basic and acidic residues" evidence="1">
    <location>
        <begin position="172"/>
        <end position="184"/>
    </location>
</feature>
<sequence length="184" mass="19699">MNAKKTSAAVLVGALSVAALAGCASLRGQDGAAQPAPQIQSQTELQDMARAEAAQLRLEIRNRERAINAASDRLQGLADAWQQRHSTLTPSQVGSYVADALRQDKQDASRFLTPSSVTQFVSPPSAVESMRLDKKNLRVPVADTVDDDLSPTAPRPEETPTPTPPGSSEQVRQVKQDESREGAE</sequence>
<feature type="chain" id="PRO_5039697811" evidence="2">
    <location>
        <begin position="22"/>
        <end position="184"/>
    </location>
</feature>
<dbReference type="KEGG" id="agf:ET445_04835"/>
<feature type="signal peptide" evidence="2">
    <location>
        <begin position="1"/>
        <end position="21"/>
    </location>
</feature>
<accession>A0A4P6FAD8</accession>
<dbReference type="Proteomes" id="UP000291259">
    <property type="component" value="Chromosome"/>
</dbReference>
<dbReference type="AlphaFoldDB" id="A0A4P6FAD8"/>
<dbReference type="PROSITE" id="PS51257">
    <property type="entry name" value="PROKAR_LIPOPROTEIN"/>
    <property type="match status" value="1"/>
</dbReference>
<evidence type="ECO:0000256" key="2">
    <source>
        <dbReference type="SAM" id="SignalP"/>
    </source>
</evidence>
<keyword evidence="4" id="KW-1185">Reference proteome</keyword>
<evidence type="ECO:0000313" key="3">
    <source>
        <dbReference type="EMBL" id="QAY72764.1"/>
    </source>
</evidence>
<organism evidence="3 4">
    <name type="scientific">Agromyces protaetiae</name>
    <dbReference type="NCBI Taxonomy" id="2509455"/>
    <lineage>
        <taxon>Bacteria</taxon>
        <taxon>Bacillati</taxon>
        <taxon>Actinomycetota</taxon>
        <taxon>Actinomycetes</taxon>
        <taxon>Micrococcales</taxon>
        <taxon>Microbacteriaceae</taxon>
        <taxon>Agromyces</taxon>
    </lineage>
</organism>
<evidence type="ECO:0000313" key="4">
    <source>
        <dbReference type="Proteomes" id="UP000291259"/>
    </source>
</evidence>
<proteinExistence type="predicted"/>
<protein>
    <submittedName>
        <fullName evidence="3">Uncharacterized protein</fullName>
    </submittedName>
</protein>
<gene>
    <name evidence="3" type="ORF">ET445_04835</name>
</gene>
<reference evidence="3 4" key="1">
    <citation type="submission" date="2019-01" db="EMBL/GenBank/DDBJ databases">
        <title>Genome sequencing of strain FW100M-8.</title>
        <authorList>
            <person name="Heo J."/>
            <person name="Kim S.-J."/>
            <person name="Kim J.-S."/>
            <person name="Hong S.-B."/>
            <person name="Kwon S.-W."/>
        </authorList>
    </citation>
    <scope>NUCLEOTIDE SEQUENCE [LARGE SCALE GENOMIC DNA]</scope>
    <source>
        <strain evidence="3 4">FW100M-8</strain>
    </source>
</reference>
<name>A0A4P6FAD8_9MICO</name>
<dbReference type="RefSeq" id="WP_129189327.1">
    <property type="nucleotide sequence ID" value="NZ_CP035491.1"/>
</dbReference>